<evidence type="ECO:0000313" key="2">
    <source>
        <dbReference type="Proteomes" id="UP000282086"/>
    </source>
</evidence>
<dbReference type="Gene3D" id="3.30.310.230">
    <property type="entry name" value="Sigma factor-binding protein Crl monomer"/>
    <property type="match status" value="1"/>
</dbReference>
<gene>
    <name evidence="1" type="primary">crl_1</name>
    <name evidence="1" type="ORF">NCTC129_01818</name>
</gene>
<protein>
    <submittedName>
        <fullName evidence="1">DNA-binding transcriptional regulator Crl</fullName>
    </submittedName>
</protein>
<dbReference type="EMBL" id="LR134140">
    <property type="protein sequence ID" value="VDZ95691.1"/>
    <property type="molecule type" value="Genomic_DNA"/>
</dbReference>
<proteinExistence type="predicted"/>
<dbReference type="Proteomes" id="UP000282086">
    <property type="component" value="Chromosome"/>
</dbReference>
<sequence length="49" mass="5777">MPINETEVVERLEYTLREFHEKLRDLLISMELALEPSDDFNDEPVKLSA</sequence>
<dbReference type="InterPro" id="IPR038208">
    <property type="entry name" value="Tscrpt_reg_Crl_sf"/>
</dbReference>
<dbReference type="AlphaFoldDB" id="A0A447MXA0"/>
<dbReference type="GO" id="GO:0045893">
    <property type="term" value="P:positive regulation of DNA-templated transcription"/>
    <property type="evidence" value="ECO:0007669"/>
    <property type="project" value="InterPro"/>
</dbReference>
<evidence type="ECO:0000313" key="1">
    <source>
        <dbReference type="EMBL" id="VDZ95691.1"/>
    </source>
</evidence>
<organism evidence="1 2">
    <name type="scientific">Salmonella enterica I</name>
    <dbReference type="NCBI Taxonomy" id="59201"/>
    <lineage>
        <taxon>Bacteria</taxon>
        <taxon>Pseudomonadati</taxon>
        <taxon>Pseudomonadota</taxon>
        <taxon>Gammaproteobacteria</taxon>
        <taxon>Enterobacterales</taxon>
        <taxon>Enterobacteriaceae</taxon>
        <taxon>Salmonella</taxon>
    </lineage>
</organism>
<dbReference type="GO" id="GO:0003677">
    <property type="term" value="F:DNA binding"/>
    <property type="evidence" value="ECO:0007669"/>
    <property type="project" value="UniProtKB-KW"/>
</dbReference>
<keyword evidence="1" id="KW-0238">DNA-binding</keyword>
<accession>A0A447MXA0</accession>
<name>A0A447MXA0_SALET</name>
<reference evidence="1 2" key="1">
    <citation type="submission" date="2018-12" db="EMBL/GenBank/DDBJ databases">
        <authorList>
            <consortium name="Pathogen Informatics"/>
        </authorList>
    </citation>
    <scope>NUCLEOTIDE SEQUENCE [LARGE SCALE GENOMIC DNA]</scope>
    <source>
        <strain evidence="1 2">NCTC129</strain>
    </source>
</reference>